<evidence type="ECO:0000256" key="7">
    <source>
        <dbReference type="ARBA" id="ARBA00022695"/>
    </source>
</evidence>
<evidence type="ECO:0000256" key="1">
    <source>
        <dbReference type="ARBA" id="ARBA00004496"/>
    </source>
</evidence>
<dbReference type="GO" id="GO:0003887">
    <property type="term" value="F:DNA-directed DNA polymerase activity"/>
    <property type="evidence" value="ECO:0007669"/>
    <property type="project" value="UniProtKB-UniRule"/>
</dbReference>
<keyword evidence="14 16" id="KW-0234">DNA repair</keyword>
<evidence type="ECO:0000256" key="10">
    <source>
        <dbReference type="ARBA" id="ARBA00022763"/>
    </source>
</evidence>
<dbReference type="Gene3D" id="3.40.1170.60">
    <property type="match status" value="1"/>
</dbReference>
<evidence type="ECO:0000256" key="13">
    <source>
        <dbReference type="ARBA" id="ARBA00023125"/>
    </source>
</evidence>
<comment type="catalytic activity">
    <reaction evidence="15 16">
        <text>DNA(n) + a 2'-deoxyribonucleoside 5'-triphosphate = DNA(n+1) + diphosphate</text>
        <dbReference type="Rhea" id="RHEA:22508"/>
        <dbReference type="Rhea" id="RHEA-COMP:17339"/>
        <dbReference type="Rhea" id="RHEA-COMP:17340"/>
        <dbReference type="ChEBI" id="CHEBI:33019"/>
        <dbReference type="ChEBI" id="CHEBI:61560"/>
        <dbReference type="ChEBI" id="CHEBI:173112"/>
        <dbReference type="EC" id="2.7.7.7"/>
    </reaction>
</comment>
<dbReference type="SUPFAM" id="SSF100879">
    <property type="entry name" value="Lesion bypass DNA polymerase (Y-family), little finger domain"/>
    <property type="match status" value="1"/>
</dbReference>
<dbReference type="HAMAP" id="MF_01113">
    <property type="entry name" value="DNApol_IV"/>
    <property type="match status" value="1"/>
</dbReference>
<evidence type="ECO:0000256" key="2">
    <source>
        <dbReference type="ARBA" id="ARBA00010945"/>
    </source>
</evidence>
<feature type="binding site" evidence="16">
    <location>
        <position position="9"/>
    </location>
    <ligand>
        <name>Mg(2+)</name>
        <dbReference type="ChEBI" id="CHEBI:18420"/>
    </ligand>
</feature>
<dbReference type="InterPro" id="IPR050116">
    <property type="entry name" value="DNA_polymerase-Y"/>
</dbReference>
<keyword evidence="8 16" id="KW-0235">DNA replication</keyword>
<dbReference type="FunFam" id="3.30.1490.100:FF:000004">
    <property type="entry name" value="DNA polymerase IV"/>
    <property type="match status" value="1"/>
</dbReference>
<comment type="caution">
    <text evidence="18">The sequence shown here is derived from an EMBL/GenBank/DDBJ whole genome shotgun (WGS) entry which is preliminary data.</text>
</comment>
<keyword evidence="13 16" id="KW-0238">DNA-binding</keyword>
<dbReference type="FunFam" id="3.40.1170.60:FF:000001">
    <property type="entry name" value="DNA polymerase IV"/>
    <property type="match status" value="1"/>
</dbReference>
<dbReference type="AlphaFoldDB" id="A0A3A4NVD5"/>
<comment type="similarity">
    <text evidence="2 16">Belongs to the DNA polymerase type-Y family.</text>
</comment>
<dbReference type="InterPro" id="IPR036775">
    <property type="entry name" value="DNA_pol_Y-fam_lit_finger_sf"/>
</dbReference>
<dbReference type="Gene3D" id="3.30.70.270">
    <property type="match status" value="1"/>
</dbReference>
<dbReference type="InterPro" id="IPR017961">
    <property type="entry name" value="DNA_pol_Y-fam_little_finger"/>
</dbReference>
<comment type="subcellular location">
    <subcellularLocation>
        <location evidence="1 16">Cytoplasm</location>
    </subcellularLocation>
</comment>
<dbReference type="PANTHER" id="PTHR11076">
    <property type="entry name" value="DNA REPAIR POLYMERASE UMUC / TRANSFERASE FAMILY MEMBER"/>
    <property type="match status" value="1"/>
</dbReference>
<feature type="site" description="Substrate discrimination" evidence="16">
    <location>
        <position position="14"/>
    </location>
</feature>
<keyword evidence="5 16" id="KW-0963">Cytoplasm</keyword>
<evidence type="ECO:0000256" key="4">
    <source>
        <dbReference type="ARBA" id="ARBA00022457"/>
    </source>
</evidence>
<evidence type="ECO:0000313" key="19">
    <source>
        <dbReference type="Proteomes" id="UP000265882"/>
    </source>
</evidence>
<dbReference type="GO" id="GO:0003684">
    <property type="term" value="F:damaged DNA binding"/>
    <property type="evidence" value="ECO:0007669"/>
    <property type="project" value="InterPro"/>
</dbReference>
<dbReference type="Gene3D" id="1.10.150.20">
    <property type="entry name" value="5' to 3' exonuclease, C-terminal subdomain"/>
    <property type="match status" value="1"/>
</dbReference>
<dbReference type="InterPro" id="IPR043502">
    <property type="entry name" value="DNA/RNA_pol_sf"/>
</dbReference>
<evidence type="ECO:0000256" key="6">
    <source>
        <dbReference type="ARBA" id="ARBA00022679"/>
    </source>
</evidence>
<dbReference type="SUPFAM" id="SSF56672">
    <property type="entry name" value="DNA/RNA polymerases"/>
    <property type="match status" value="1"/>
</dbReference>
<evidence type="ECO:0000256" key="9">
    <source>
        <dbReference type="ARBA" id="ARBA00022723"/>
    </source>
</evidence>
<dbReference type="CDD" id="cd03586">
    <property type="entry name" value="PolY_Pol_IV_kappa"/>
    <property type="match status" value="1"/>
</dbReference>
<feature type="domain" description="UmuC" evidence="17">
    <location>
        <begin position="5"/>
        <end position="186"/>
    </location>
</feature>
<evidence type="ECO:0000256" key="3">
    <source>
        <dbReference type="ARBA" id="ARBA00011245"/>
    </source>
</evidence>
<dbReference type="NCBIfam" id="NF002751">
    <property type="entry name" value="PRK02794.1"/>
    <property type="match status" value="1"/>
</dbReference>
<keyword evidence="6 16" id="KW-0808">Transferase</keyword>
<dbReference type="Pfam" id="PF11799">
    <property type="entry name" value="IMS_C"/>
    <property type="match status" value="1"/>
</dbReference>
<protein>
    <recommendedName>
        <fullName evidence="16">DNA polymerase IV</fullName>
        <shortName evidence="16">Pol IV</shortName>
        <ecNumber evidence="16">2.7.7.7</ecNumber>
    </recommendedName>
</protein>
<dbReference type="GO" id="GO:0000287">
    <property type="term" value="F:magnesium ion binding"/>
    <property type="evidence" value="ECO:0007669"/>
    <property type="project" value="UniProtKB-UniRule"/>
</dbReference>
<dbReference type="InterPro" id="IPR053848">
    <property type="entry name" value="IMS_HHH_1"/>
</dbReference>
<keyword evidence="11 16" id="KW-0460">Magnesium</keyword>
<dbReference type="PROSITE" id="PS50173">
    <property type="entry name" value="UMUC"/>
    <property type="match status" value="1"/>
</dbReference>
<proteinExistence type="inferred from homology"/>
<dbReference type="GO" id="GO:0009432">
    <property type="term" value="P:SOS response"/>
    <property type="evidence" value="ECO:0007669"/>
    <property type="project" value="TreeGrafter"/>
</dbReference>
<feature type="active site" evidence="16">
    <location>
        <position position="105"/>
    </location>
</feature>
<dbReference type="NCBIfam" id="NF002677">
    <property type="entry name" value="PRK02406.1"/>
    <property type="match status" value="1"/>
</dbReference>
<reference evidence="18 19" key="1">
    <citation type="journal article" date="2017" name="ISME J.">
        <title>Energy and carbon metabolisms in a deep terrestrial subsurface fluid microbial community.</title>
        <authorList>
            <person name="Momper L."/>
            <person name="Jungbluth S.P."/>
            <person name="Lee M.D."/>
            <person name="Amend J.P."/>
        </authorList>
    </citation>
    <scope>NUCLEOTIDE SEQUENCE [LARGE SCALE GENOMIC DNA]</scope>
    <source>
        <strain evidence="18">SURF_5</strain>
    </source>
</reference>
<gene>
    <name evidence="16" type="primary">dinB</name>
    <name evidence="18" type="ORF">C4520_12440</name>
</gene>
<dbReference type="GO" id="GO:0006281">
    <property type="term" value="P:DNA repair"/>
    <property type="evidence" value="ECO:0007669"/>
    <property type="project" value="UniProtKB-UniRule"/>
</dbReference>
<dbReference type="GO" id="GO:0006261">
    <property type="term" value="P:DNA-templated DNA replication"/>
    <property type="evidence" value="ECO:0007669"/>
    <property type="project" value="UniProtKB-UniRule"/>
</dbReference>
<dbReference type="Pfam" id="PF00817">
    <property type="entry name" value="IMS"/>
    <property type="match status" value="1"/>
</dbReference>
<name>A0A3A4NVD5_ABYX5</name>
<sequence>MIRTIIHVDMDAFYAAVEQRDNPALAGRPVIVGGVGGSRGVVSAASYEARAYGVHSAMPLKKAQALCPAGVFLPVDMEKYAAVSEQLRSILGSYTPLVEPASLDEAYLDVTASERLYGGAERIGREIQERVEGELRLTCSVGIAPNKYLAKIASDLRKPKGFVVVPPGSELEFLRDLPVGKLPGVGKVSMKRMNELGIITVGQLSRMSRIELRRLFGKWGERLYELANGIDTSEVIADSQAKSISHETTFETDTSDMELVRRTLALLSDRVSARLREENLTARTVGIKVRLADFTTMHRERSLAEPTDVDDRVFSLAWELFQAVPLKGQKIRLLGVVASGLDRPAEQMRLFSNGGEKSRKAVTAIDNIRRKFGDGAIGRGSSIEKKEQQHDE</sequence>
<organism evidence="18 19">
    <name type="scientific">Abyssobacteria bacterium (strain SURF_5)</name>
    <dbReference type="NCBI Taxonomy" id="2093360"/>
    <lineage>
        <taxon>Bacteria</taxon>
        <taxon>Pseudomonadati</taxon>
        <taxon>Candidatus Hydrogenedentota</taxon>
        <taxon>Candidatus Abyssobacteria</taxon>
    </lineage>
</organism>
<dbReference type="PANTHER" id="PTHR11076:SF33">
    <property type="entry name" value="DNA POLYMERASE KAPPA"/>
    <property type="match status" value="1"/>
</dbReference>
<comment type="subunit">
    <text evidence="3 16">Monomer.</text>
</comment>
<dbReference type="Pfam" id="PF21999">
    <property type="entry name" value="IMS_HHH_1"/>
    <property type="match status" value="1"/>
</dbReference>
<comment type="function">
    <text evidence="16">Poorly processive, error-prone DNA polymerase involved in untargeted mutagenesis. Copies undamaged DNA at stalled replication forks, which arise in vivo from mismatched or misaligned primer ends. These misaligned primers can be extended by PolIV. Exhibits no 3'-5' exonuclease (proofreading) activity. May be involved in translesional synthesis, in conjunction with the beta clamp from PolIII.</text>
</comment>
<evidence type="ECO:0000256" key="16">
    <source>
        <dbReference type="HAMAP-Rule" id="MF_01113"/>
    </source>
</evidence>
<keyword evidence="10 16" id="KW-0227">DNA damage</keyword>
<dbReference type="EMBL" id="QZKU01000085">
    <property type="protein sequence ID" value="RJP19764.1"/>
    <property type="molecule type" value="Genomic_DNA"/>
</dbReference>
<keyword evidence="9 16" id="KW-0479">Metal-binding</keyword>
<evidence type="ECO:0000256" key="15">
    <source>
        <dbReference type="ARBA" id="ARBA00049244"/>
    </source>
</evidence>
<evidence type="ECO:0000313" key="18">
    <source>
        <dbReference type="EMBL" id="RJP19764.1"/>
    </source>
</evidence>
<evidence type="ECO:0000256" key="14">
    <source>
        <dbReference type="ARBA" id="ARBA00023204"/>
    </source>
</evidence>
<dbReference type="InterPro" id="IPR001126">
    <property type="entry name" value="UmuC"/>
</dbReference>
<accession>A0A3A4NVD5</accession>
<dbReference type="Gene3D" id="3.30.1490.100">
    <property type="entry name" value="DNA polymerase, Y-family, little finger domain"/>
    <property type="match status" value="1"/>
</dbReference>
<dbReference type="InterPro" id="IPR022880">
    <property type="entry name" value="DNApol_IV"/>
</dbReference>
<dbReference type="EC" id="2.7.7.7" evidence="16"/>
<keyword evidence="4 16" id="KW-0515">Mutator protein</keyword>
<evidence type="ECO:0000259" key="17">
    <source>
        <dbReference type="PROSITE" id="PS50173"/>
    </source>
</evidence>
<keyword evidence="12 16" id="KW-0239">DNA-directed DNA polymerase</keyword>
<dbReference type="InterPro" id="IPR043128">
    <property type="entry name" value="Rev_trsase/Diguanyl_cyclase"/>
</dbReference>
<keyword evidence="7 16" id="KW-0548">Nucleotidyltransferase</keyword>
<dbReference type="Proteomes" id="UP000265882">
    <property type="component" value="Unassembled WGS sequence"/>
</dbReference>
<dbReference type="GO" id="GO:0042276">
    <property type="term" value="P:error-prone translesion synthesis"/>
    <property type="evidence" value="ECO:0007669"/>
    <property type="project" value="TreeGrafter"/>
</dbReference>
<evidence type="ECO:0000256" key="12">
    <source>
        <dbReference type="ARBA" id="ARBA00022932"/>
    </source>
</evidence>
<feature type="binding site" evidence="16">
    <location>
        <position position="104"/>
    </location>
    <ligand>
        <name>Mg(2+)</name>
        <dbReference type="ChEBI" id="CHEBI:18420"/>
    </ligand>
</feature>
<dbReference type="GO" id="GO:0005829">
    <property type="term" value="C:cytosol"/>
    <property type="evidence" value="ECO:0007669"/>
    <property type="project" value="TreeGrafter"/>
</dbReference>
<evidence type="ECO:0000256" key="8">
    <source>
        <dbReference type="ARBA" id="ARBA00022705"/>
    </source>
</evidence>
<evidence type="ECO:0000256" key="11">
    <source>
        <dbReference type="ARBA" id="ARBA00022842"/>
    </source>
</evidence>
<evidence type="ECO:0000256" key="5">
    <source>
        <dbReference type="ARBA" id="ARBA00022490"/>
    </source>
</evidence>
<comment type="cofactor">
    <cofactor evidence="16">
        <name>Mg(2+)</name>
        <dbReference type="ChEBI" id="CHEBI:18420"/>
    </cofactor>
    <text evidence="16">Binds 2 magnesium ions per subunit.</text>
</comment>